<evidence type="ECO:0008006" key="11">
    <source>
        <dbReference type="Google" id="ProtNLM"/>
    </source>
</evidence>
<keyword evidence="10" id="KW-1185">Reference proteome</keyword>
<dbReference type="GO" id="GO:1990281">
    <property type="term" value="C:efflux pump complex"/>
    <property type="evidence" value="ECO:0007669"/>
    <property type="project" value="TreeGrafter"/>
</dbReference>
<name>A0A0E9LZD3_9BACT</name>
<proteinExistence type="inferred from homology"/>
<dbReference type="GO" id="GO:0015288">
    <property type="term" value="F:porin activity"/>
    <property type="evidence" value="ECO:0007669"/>
    <property type="project" value="TreeGrafter"/>
</dbReference>
<keyword evidence="7" id="KW-0998">Cell outer membrane</keyword>
<feature type="chain" id="PRO_5002428800" description="Outer membrane efflux protein" evidence="8">
    <location>
        <begin position="24"/>
        <end position="781"/>
    </location>
</feature>
<protein>
    <recommendedName>
        <fullName evidence="11">Outer membrane efflux protein</fullName>
    </recommendedName>
</protein>
<dbReference type="PANTHER" id="PTHR30026">
    <property type="entry name" value="OUTER MEMBRANE PROTEIN TOLC"/>
    <property type="match status" value="1"/>
</dbReference>
<dbReference type="Pfam" id="PF02321">
    <property type="entry name" value="OEP"/>
    <property type="match status" value="1"/>
</dbReference>
<evidence type="ECO:0000256" key="7">
    <source>
        <dbReference type="ARBA" id="ARBA00023237"/>
    </source>
</evidence>
<keyword evidence="4" id="KW-1134">Transmembrane beta strand</keyword>
<dbReference type="Gene3D" id="1.20.1600.10">
    <property type="entry name" value="Outer membrane efflux proteins (OEP)"/>
    <property type="match status" value="1"/>
</dbReference>
<comment type="subcellular location">
    <subcellularLocation>
        <location evidence="1">Cell outer membrane</location>
    </subcellularLocation>
</comment>
<dbReference type="STRING" id="1236989.JCM15548_12752"/>
<dbReference type="PANTHER" id="PTHR30026:SF20">
    <property type="entry name" value="OUTER MEMBRANE PROTEIN TOLC"/>
    <property type="match status" value="1"/>
</dbReference>
<evidence type="ECO:0000313" key="10">
    <source>
        <dbReference type="Proteomes" id="UP000032900"/>
    </source>
</evidence>
<evidence type="ECO:0000256" key="2">
    <source>
        <dbReference type="ARBA" id="ARBA00007613"/>
    </source>
</evidence>
<evidence type="ECO:0000256" key="6">
    <source>
        <dbReference type="ARBA" id="ARBA00023136"/>
    </source>
</evidence>
<organism evidence="9 10">
    <name type="scientific">Geofilum rubicundum JCM 15548</name>
    <dbReference type="NCBI Taxonomy" id="1236989"/>
    <lineage>
        <taxon>Bacteria</taxon>
        <taxon>Pseudomonadati</taxon>
        <taxon>Bacteroidota</taxon>
        <taxon>Bacteroidia</taxon>
        <taxon>Marinilabiliales</taxon>
        <taxon>Marinilabiliaceae</taxon>
        <taxon>Geofilum</taxon>
    </lineage>
</organism>
<gene>
    <name evidence="9" type="ORF">JCM15548_12752</name>
</gene>
<evidence type="ECO:0000256" key="1">
    <source>
        <dbReference type="ARBA" id="ARBA00004442"/>
    </source>
</evidence>
<reference evidence="9 10" key="1">
    <citation type="journal article" date="2015" name="Microbes Environ.">
        <title>Distribution and evolution of nitrogen fixation genes in the phylum bacteroidetes.</title>
        <authorList>
            <person name="Inoue J."/>
            <person name="Oshima K."/>
            <person name="Suda W."/>
            <person name="Sakamoto M."/>
            <person name="Iino T."/>
            <person name="Noda S."/>
            <person name="Hongoh Y."/>
            <person name="Hattori M."/>
            <person name="Ohkuma M."/>
        </authorList>
    </citation>
    <scope>NUCLEOTIDE SEQUENCE [LARGE SCALE GENOMIC DNA]</scope>
    <source>
        <strain evidence="9">JCM 15548</strain>
    </source>
</reference>
<keyword evidence="6" id="KW-0472">Membrane</keyword>
<accession>A0A0E9LZD3</accession>
<dbReference type="GO" id="GO:0015562">
    <property type="term" value="F:efflux transmembrane transporter activity"/>
    <property type="evidence" value="ECO:0007669"/>
    <property type="project" value="InterPro"/>
</dbReference>
<dbReference type="EMBL" id="BAZW01000024">
    <property type="protein sequence ID" value="GAO30481.1"/>
    <property type="molecule type" value="Genomic_DNA"/>
</dbReference>
<keyword evidence="5" id="KW-0812">Transmembrane</keyword>
<dbReference type="RefSeq" id="WP_062125509.1">
    <property type="nucleotide sequence ID" value="NZ_BAZW01000024.1"/>
</dbReference>
<evidence type="ECO:0000256" key="3">
    <source>
        <dbReference type="ARBA" id="ARBA00022448"/>
    </source>
</evidence>
<evidence type="ECO:0000256" key="8">
    <source>
        <dbReference type="SAM" id="SignalP"/>
    </source>
</evidence>
<dbReference type="Proteomes" id="UP000032900">
    <property type="component" value="Unassembled WGS sequence"/>
</dbReference>
<dbReference type="GO" id="GO:0009279">
    <property type="term" value="C:cell outer membrane"/>
    <property type="evidence" value="ECO:0007669"/>
    <property type="project" value="UniProtKB-SubCell"/>
</dbReference>
<keyword evidence="3" id="KW-0813">Transport</keyword>
<dbReference type="OrthoDB" id="9771205at2"/>
<comment type="caution">
    <text evidence="9">The sequence shown here is derived from an EMBL/GenBank/DDBJ whole genome shotgun (WGS) entry which is preliminary data.</text>
</comment>
<evidence type="ECO:0000256" key="5">
    <source>
        <dbReference type="ARBA" id="ARBA00022692"/>
    </source>
</evidence>
<feature type="signal peptide" evidence="8">
    <location>
        <begin position="1"/>
        <end position="23"/>
    </location>
</feature>
<dbReference type="AlphaFoldDB" id="A0A0E9LZD3"/>
<comment type="similarity">
    <text evidence="2">Belongs to the outer membrane factor (OMF) (TC 1.B.17) family.</text>
</comment>
<sequence>MRRLLLRNGFLVLLMGLSLMVSAQSYTIGLIKDGSGKEFDELTQNIETEIRALSGISNDIRFKVLNADWQSSLSRQHLNTFMADDEVDMIIALGYISSDLVAHLEDYPKPVMAATILDKEWQQLAMLPDNSSGIPNFAWIDSFVRLKSDIHQFAQAFNVRQPVLILPQALYSEFPELLDFLKTISDDYEWSVVPVDADTNVGPLLQPGADAAIVLPLVQNSPAYLMGLFQELNEQSIPSLVINGPGYLEYGATTTFSNAYLFQKLARRLALRVLKVTEGHNLSGLSAVDMQDQDGVVVNMEGLRQMGLFPKWSFLEDAVLLNVTKMPGEELTLQRAVALALENNIAGKLAHQDVLLADMEVKMARANTLPQLSVSGTGVQLSTNLVEASMGQRGEFTVTGSATLQQIIYSESVFANLSIKKLLAEHAEISGRQAALDVVVDVSAAYIALIHARNNWQIKNDNVQANRQNRTTAKMMEAGGEGSISDLNRWETELSLSQIELGTAEANYKVAMYRLNELLNQPIDQTIALPVQQEIESLVLNHQTILSGYFEDPLLAELLADFLLEEMYLHSPEWEQLLSAGKMVDRQKAMHIRKMYRPEVALFGGADQAFIREGTIRNPQLPVPAPPDDITWNVGLRVSLPLFEGGRKKAEVQRSTIEQEKIAWQQADLVNRMESGIRSNVQLLLASYREVSHSESAAKAAEENYQITRNAYAQGAISVTQLIDAQNAMYRTRQLALTARSKYVLNIIKTERLQGYFSFLEPEHEKEAYKWKLTNYLTERK</sequence>
<dbReference type="SUPFAM" id="SSF56954">
    <property type="entry name" value="Outer membrane efflux proteins (OEP)"/>
    <property type="match status" value="1"/>
</dbReference>
<dbReference type="InterPro" id="IPR003423">
    <property type="entry name" value="OMP_efflux"/>
</dbReference>
<keyword evidence="8" id="KW-0732">Signal</keyword>
<dbReference type="InterPro" id="IPR051906">
    <property type="entry name" value="TolC-like"/>
</dbReference>
<evidence type="ECO:0000256" key="4">
    <source>
        <dbReference type="ARBA" id="ARBA00022452"/>
    </source>
</evidence>
<evidence type="ECO:0000313" key="9">
    <source>
        <dbReference type="EMBL" id="GAO30481.1"/>
    </source>
</evidence>